<gene>
    <name evidence="7" type="ORF">GCM10009825_28150</name>
</gene>
<evidence type="ECO:0000313" key="8">
    <source>
        <dbReference type="Proteomes" id="UP001500102"/>
    </source>
</evidence>
<reference evidence="7 8" key="1">
    <citation type="journal article" date="2019" name="Int. J. Syst. Evol. Microbiol.">
        <title>The Global Catalogue of Microorganisms (GCM) 10K type strain sequencing project: providing services to taxonomists for standard genome sequencing and annotation.</title>
        <authorList>
            <consortium name="The Broad Institute Genomics Platform"/>
            <consortium name="The Broad Institute Genome Sequencing Center for Infectious Disease"/>
            <person name="Wu L."/>
            <person name="Ma J."/>
        </authorList>
    </citation>
    <scope>NUCLEOTIDE SEQUENCE [LARGE SCALE GENOMIC DNA]</scope>
    <source>
        <strain evidence="7 8">JCM 15921</strain>
    </source>
</reference>
<dbReference type="SUPFAM" id="SSF46689">
    <property type="entry name" value="Homeodomain-like"/>
    <property type="match status" value="1"/>
</dbReference>
<evidence type="ECO:0000256" key="1">
    <source>
        <dbReference type="ARBA" id="ARBA00022491"/>
    </source>
</evidence>
<dbReference type="Pfam" id="PF02909">
    <property type="entry name" value="TetR_C_1"/>
    <property type="match status" value="1"/>
</dbReference>
<evidence type="ECO:0000259" key="6">
    <source>
        <dbReference type="PROSITE" id="PS50977"/>
    </source>
</evidence>
<feature type="DNA-binding region" description="H-T-H motif" evidence="5">
    <location>
        <begin position="29"/>
        <end position="48"/>
    </location>
</feature>
<organism evidence="7 8">
    <name type="scientific">Arthrobacter humicola</name>
    <dbReference type="NCBI Taxonomy" id="409291"/>
    <lineage>
        <taxon>Bacteria</taxon>
        <taxon>Bacillati</taxon>
        <taxon>Actinomycetota</taxon>
        <taxon>Actinomycetes</taxon>
        <taxon>Micrococcales</taxon>
        <taxon>Micrococcaceae</taxon>
        <taxon>Arthrobacter</taxon>
    </lineage>
</organism>
<dbReference type="InterPro" id="IPR004111">
    <property type="entry name" value="Repressor_TetR_C"/>
</dbReference>
<keyword evidence="2" id="KW-0805">Transcription regulation</keyword>
<accession>A0ABN2ZDB4</accession>
<dbReference type="Gene3D" id="1.10.357.10">
    <property type="entry name" value="Tetracycline Repressor, domain 2"/>
    <property type="match status" value="1"/>
</dbReference>
<feature type="domain" description="HTH tetR-type" evidence="6">
    <location>
        <begin position="8"/>
        <end position="66"/>
    </location>
</feature>
<evidence type="ECO:0000313" key="7">
    <source>
        <dbReference type="EMBL" id="GAA2140426.1"/>
    </source>
</evidence>
<keyword evidence="4" id="KW-0804">Transcription</keyword>
<dbReference type="PROSITE" id="PS50977">
    <property type="entry name" value="HTH_TETR_2"/>
    <property type="match status" value="1"/>
</dbReference>
<dbReference type="InterPro" id="IPR036271">
    <property type="entry name" value="Tet_transcr_reg_TetR-rel_C_sf"/>
</dbReference>
<keyword evidence="1" id="KW-0678">Repressor</keyword>
<evidence type="ECO:0000256" key="4">
    <source>
        <dbReference type="ARBA" id="ARBA00023163"/>
    </source>
</evidence>
<dbReference type="InterPro" id="IPR001647">
    <property type="entry name" value="HTH_TetR"/>
</dbReference>
<protein>
    <submittedName>
        <fullName evidence="7">TetR/AcrR family transcriptional regulator C-terminal domain-containing protein</fullName>
    </submittedName>
</protein>
<dbReference type="SUPFAM" id="SSF48498">
    <property type="entry name" value="Tetracyclin repressor-like, C-terminal domain"/>
    <property type="match status" value="1"/>
</dbReference>
<dbReference type="PRINTS" id="PR00400">
    <property type="entry name" value="TETREPRESSOR"/>
</dbReference>
<evidence type="ECO:0000256" key="5">
    <source>
        <dbReference type="PROSITE-ProRule" id="PRU00335"/>
    </source>
</evidence>
<dbReference type="EMBL" id="BAAAQB010000037">
    <property type="protein sequence ID" value="GAA2140426.1"/>
    <property type="molecule type" value="Genomic_DNA"/>
</dbReference>
<evidence type="ECO:0000256" key="2">
    <source>
        <dbReference type="ARBA" id="ARBA00023015"/>
    </source>
</evidence>
<dbReference type="InterPro" id="IPR003012">
    <property type="entry name" value="Tet_transcr_reg_TetR"/>
</dbReference>
<sequence length="200" mass="21656">MGRPLAPLISIDGLVTASLELVDETGDFSLPKLARRIGVSQSSIYNHVSGREEILELMRRRIISETPYPALQGLSWEDTLRVVIRAYRDAFARHPRLAPLMVLQTVQDAKVIGLYEDLALALEGAGFEGKDVVSAITTIDSFALGAALDLAAPDVVWAPSGEGFPALTRALEHAGPPRQRGEDAFNFGLEVIIAGLRARL</sequence>
<name>A0ABN2ZDB4_9MICC</name>
<dbReference type="InterPro" id="IPR009057">
    <property type="entry name" value="Homeodomain-like_sf"/>
</dbReference>
<proteinExistence type="predicted"/>
<dbReference type="RefSeq" id="WP_116766257.1">
    <property type="nucleotide sequence ID" value="NZ_BAAAQB010000037.1"/>
</dbReference>
<keyword evidence="3 5" id="KW-0238">DNA-binding</keyword>
<keyword evidence="8" id="KW-1185">Reference proteome</keyword>
<evidence type="ECO:0000256" key="3">
    <source>
        <dbReference type="ARBA" id="ARBA00023125"/>
    </source>
</evidence>
<comment type="caution">
    <text evidence="7">The sequence shown here is derived from an EMBL/GenBank/DDBJ whole genome shotgun (WGS) entry which is preliminary data.</text>
</comment>
<dbReference type="Proteomes" id="UP001500102">
    <property type="component" value="Unassembled WGS sequence"/>
</dbReference>